<gene>
    <name evidence="7" type="ORF">C2845_PM09G14110</name>
</gene>
<evidence type="ECO:0000256" key="5">
    <source>
        <dbReference type="SAM" id="MobiDB-lite"/>
    </source>
</evidence>
<dbReference type="EMBL" id="PQIB02000006">
    <property type="protein sequence ID" value="RLN11527.1"/>
    <property type="molecule type" value="Genomic_DNA"/>
</dbReference>
<evidence type="ECO:0000256" key="4">
    <source>
        <dbReference type="ARBA" id="ARBA00023136"/>
    </source>
</evidence>
<dbReference type="GO" id="GO:0016020">
    <property type="term" value="C:membrane"/>
    <property type="evidence" value="ECO:0007669"/>
    <property type="project" value="UniProtKB-SubCell"/>
</dbReference>
<organism evidence="7 8">
    <name type="scientific">Panicum miliaceum</name>
    <name type="common">Proso millet</name>
    <name type="synonym">Broomcorn millet</name>
    <dbReference type="NCBI Taxonomy" id="4540"/>
    <lineage>
        <taxon>Eukaryota</taxon>
        <taxon>Viridiplantae</taxon>
        <taxon>Streptophyta</taxon>
        <taxon>Embryophyta</taxon>
        <taxon>Tracheophyta</taxon>
        <taxon>Spermatophyta</taxon>
        <taxon>Magnoliopsida</taxon>
        <taxon>Liliopsida</taxon>
        <taxon>Poales</taxon>
        <taxon>Poaceae</taxon>
        <taxon>PACMAD clade</taxon>
        <taxon>Panicoideae</taxon>
        <taxon>Panicodae</taxon>
        <taxon>Paniceae</taxon>
        <taxon>Panicinae</taxon>
        <taxon>Panicum</taxon>
        <taxon>Panicum sect. Panicum</taxon>
    </lineage>
</organism>
<reference evidence="8" key="1">
    <citation type="journal article" date="2019" name="Nat. Commun.">
        <title>The genome of broomcorn millet.</title>
        <authorList>
            <person name="Zou C."/>
            <person name="Miki D."/>
            <person name="Li D."/>
            <person name="Tang Q."/>
            <person name="Xiao L."/>
            <person name="Rajput S."/>
            <person name="Deng P."/>
            <person name="Jia W."/>
            <person name="Huang R."/>
            <person name="Zhang M."/>
            <person name="Sun Y."/>
            <person name="Hu J."/>
            <person name="Fu X."/>
            <person name="Schnable P.S."/>
            <person name="Li F."/>
            <person name="Zhang H."/>
            <person name="Feng B."/>
            <person name="Zhu X."/>
            <person name="Liu R."/>
            <person name="Schnable J.C."/>
            <person name="Zhu J.-K."/>
            <person name="Zhang H."/>
        </authorList>
    </citation>
    <scope>NUCLEOTIDE SEQUENCE [LARGE SCALE GENOMIC DNA]</scope>
</reference>
<proteinExistence type="predicted"/>
<dbReference type="Proteomes" id="UP000275267">
    <property type="component" value="Unassembled WGS sequence"/>
</dbReference>
<name>A0A3L6RX35_PANMI</name>
<keyword evidence="2" id="KW-0812">Transmembrane</keyword>
<dbReference type="STRING" id="4540.A0A3L6RX35"/>
<evidence type="ECO:0000256" key="3">
    <source>
        <dbReference type="ARBA" id="ARBA00022989"/>
    </source>
</evidence>
<evidence type="ECO:0000259" key="6">
    <source>
        <dbReference type="PROSITE" id="PS51775"/>
    </source>
</evidence>
<evidence type="ECO:0000313" key="8">
    <source>
        <dbReference type="Proteomes" id="UP000275267"/>
    </source>
</evidence>
<keyword evidence="8" id="KW-1185">Reference proteome</keyword>
<dbReference type="GO" id="GO:0080115">
    <property type="term" value="F:myosin XI tail binding"/>
    <property type="evidence" value="ECO:0007669"/>
    <property type="project" value="UniProtKB-ARBA"/>
</dbReference>
<dbReference type="Pfam" id="PF04576">
    <property type="entry name" value="Zein-binding"/>
    <property type="match status" value="1"/>
</dbReference>
<feature type="region of interest" description="Disordered" evidence="5">
    <location>
        <begin position="78"/>
        <end position="111"/>
    </location>
</feature>
<keyword evidence="3" id="KW-1133">Transmembrane helix</keyword>
<keyword evidence="4" id="KW-0472">Membrane</keyword>
<evidence type="ECO:0000313" key="7">
    <source>
        <dbReference type="EMBL" id="RLN11527.1"/>
    </source>
</evidence>
<protein>
    <recommendedName>
        <fullName evidence="6">GTD-binding domain-containing protein</fullName>
    </recommendedName>
</protein>
<feature type="domain" description="GTD-binding" evidence="6">
    <location>
        <begin position="89"/>
        <end position="179"/>
    </location>
</feature>
<dbReference type="PROSITE" id="PS51775">
    <property type="entry name" value="GTD_BINDING"/>
    <property type="match status" value="1"/>
</dbReference>
<comment type="caution">
    <text evidence="7">The sequence shown here is derived from an EMBL/GenBank/DDBJ whole genome shotgun (WGS) entry which is preliminary data.</text>
</comment>
<dbReference type="OrthoDB" id="661576at2759"/>
<accession>A0A3L6RX35</accession>
<comment type="subcellular location">
    <subcellularLocation>
        <location evidence="1">Membrane</location>
    </subcellularLocation>
</comment>
<evidence type="ECO:0000256" key="1">
    <source>
        <dbReference type="ARBA" id="ARBA00004370"/>
    </source>
</evidence>
<dbReference type="AlphaFoldDB" id="A0A3L6RX35"/>
<sequence length="179" mass="19649">MTTPCPGAVALRARWAVRSLAGAFLDLALAWACLCLAALLAAAARNLALPCLPLPYTCARPHLPCLLALLARYPPRAHASEEPGEERDHAADAEDADPRSGEEARAELQRELEKEHSAVASAAKDAMAMILRLQKEKSVLKIEARQQRRIADERCAFFSQSKFTVRHPPKFTVLNQGWS</sequence>
<dbReference type="PANTHER" id="PTHR31422">
    <property type="entry name" value="BNAANNG28530D PROTEIN"/>
    <property type="match status" value="1"/>
</dbReference>
<dbReference type="InterPro" id="IPR007656">
    <property type="entry name" value="GTD-bd"/>
</dbReference>
<dbReference type="PANTHER" id="PTHR31422:SF3">
    <property type="entry name" value="GTD-BINDING DOMAIN-CONTAINING PROTEIN"/>
    <property type="match status" value="1"/>
</dbReference>
<evidence type="ECO:0000256" key="2">
    <source>
        <dbReference type="ARBA" id="ARBA00022692"/>
    </source>
</evidence>